<dbReference type="AlphaFoldDB" id="I1YJ76"/>
<proteinExistence type="predicted"/>
<dbReference type="RefSeq" id="WP_014704389.1">
    <property type="nucleotide sequence ID" value="NC_017856.1"/>
</dbReference>
<dbReference type="STRING" id="754477.Q7C_1828"/>
<feature type="transmembrane region" description="Helical" evidence="2">
    <location>
        <begin position="18"/>
        <end position="36"/>
    </location>
</feature>
<name>I1YJ76_METFJ</name>
<reference evidence="3 4" key="1">
    <citation type="journal article" date="2012" name="J. Bacteriol.">
        <title>Complete genome sequences of Methylophaga sp. strain JAM1 and Methylophaga sp. strain JAM7.</title>
        <authorList>
            <person name="Villeneuve C."/>
            <person name="Martineau C."/>
            <person name="Mauffrey F."/>
            <person name="Villemur R."/>
        </authorList>
    </citation>
    <scope>NUCLEOTIDE SEQUENCE [LARGE SCALE GENOMIC DNA]</scope>
    <source>
        <strain evidence="3 4">JAM7</strain>
    </source>
</reference>
<keyword evidence="2" id="KW-1133">Transmembrane helix</keyword>
<dbReference type="PATRIC" id="fig|754477.3.peg.1799"/>
<dbReference type="InterPro" id="IPR046703">
    <property type="entry name" value="DUF6776"/>
</dbReference>
<accession>I1YJ76</accession>
<dbReference type="HOGENOM" id="CLU_106263_0_0_6"/>
<protein>
    <submittedName>
        <fullName evidence="3">Uncharacterized protein</fullName>
    </submittedName>
</protein>
<evidence type="ECO:0000313" key="4">
    <source>
        <dbReference type="Proteomes" id="UP000009145"/>
    </source>
</evidence>
<dbReference type="KEGG" id="mec:Q7C_1828"/>
<dbReference type="OrthoDB" id="7056878at2"/>
<feature type="coiled-coil region" evidence="1">
    <location>
        <begin position="44"/>
        <end position="113"/>
    </location>
</feature>
<evidence type="ECO:0000313" key="3">
    <source>
        <dbReference type="EMBL" id="AFJ02969.1"/>
    </source>
</evidence>
<keyword evidence="2" id="KW-0472">Membrane</keyword>
<keyword evidence="2" id="KW-0812">Transmembrane</keyword>
<keyword evidence="4" id="KW-1185">Reference proteome</keyword>
<evidence type="ECO:0000256" key="2">
    <source>
        <dbReference type="SAM" id="Phobius"/>
    </source>
</evidence>
<dbReference type="EMBL" id="CP003380">
    <property type="protein sequence ID" value="AFJ02969.1"/>
    <property type="molecule type" value="Genomic_DNA"/>
</dbReference>
<dbReference type="Pfam" id="PF20567">
    <property type="entry name" value="DUF6776"/>
    <property type="match status" value="1"/>
</dbReference>
<gene>
    <name evidence="3" type="ordered locus">Q7C_1828</name>
</gene>
<evidence type="ECO:0000256" key="1">
    <source>
        <dbReference type="SAM" id="Coils"/>
    </source>
</evidence>
<sequence>MTSPLGHLEIRQRRPFRCLLWIVLVALLLGAAQWYYHQFISAQQIRLQTENVRLNDALDTLQQQYQEVTASSVNLQQLQAMHKATTEKLESRLQQLQTRVINLNKELLFYQNITQGNVSSALQVRELQLRQDNDDTQLIRYRLVITQGSNVTEPLTGTVLLQLQPAATDVESINLGEHALNLRYVQIIEGSFALPATAVARLQVKLTQKDKTLLSQDFNWQEINPTD</sequence>
<organism evidence="3 4">
    <name type="scientific">Methylophaga frappieri (strain ATCC BAA-2434 / DSM 25690 / JAM7)</name>
    <dbReference type="NCBI Taxonomy" id="754477"/>
    <lineage>
        <taxon>Bacteria</taxon>
        <taxon>Pseudomonadati</taxon>
        <taxon>Pseudomonadota</taxon>
        <taxon>Gammaproteobacteria</taxon>
        <taxon>Thiotrichales</taxon>
        <taxon>Piscirickettsiaceae</taxon>
        <taxon>Methylophaga</taxon>
    </lineage>
</organism>
<dbReference type="Proteomes" id="UP000009145">
    <property type="component" value="Chromosome"/>
</dbReference>
<keyword evidence="1" id="KW-0175">Coiled coil</keyword>